<dbReference type="EMBL" id="CP064760">
    <property type="protein sequence ID" value="QPE04995.1"/>
    <property type="molecule type" value="Genomic_DNA"/>
</dbReference>
<evidence type="ECO:0000313" key="2">
    <source>
        <dbReference type="EMBL" id="QPE04995.1"/>
    </source>
</evidence>
<keyword evidence="1" id="KW-0812">Transmembrane</keyword>
<feature type="transmembrane region" description="Helical" evidence="1">
    <location>
        <begin position="12"/>
        <end position="32"/>
    </location>
</feature>
<organism evidence="2 3">
    <name type="scientific">Microbacterium schleiferi</name>
    <dbReference type="NCBI Taxonomy" id="69362"/>
    <lineage>
        <taxon>Bacteria</taxon>
        <taxon>Bacillati</taxon>
        <taxon>Actinomycetota</taxon>
        <taxon>Actinomycetes</taxon>
        <taxon>Micrococcales</taxon>
        <taxon>Microbacteriaceae</taxon>
        <taxon>Microbacterium</taxon>
    </lineage>
</organism>
<proteinExistence type="predicted"/>
<dbReference type="KEGG" id="msf:IT882_02405"/>
<dbReference type="Gene3D" id="1.20.58.130">
    <property type="match status" value="1"/>
</dbReference>
<name>A0A7S8MZ38_9MICO</name>
<gene>
    <name evidence="2" type="ORF">IT882_02405</name>
</gene>
<keyword evidence="1" id="KW-0472">Membrane</keyword>
<reference evidence="2 3" key="1">
    <citation type="submission" date="2020-11" db="EMBL/GenBank/DDBJ databases">
        <title>Amino acid is mineralized and recycled by bacteria in oceanic microbiome.</title>
        <authorList>
            <person name="Zheng L.Y."/>
        </authorList>
    </citation>
    <scope>NUCLEOTIDE SEQUENCE [LARGE SCALE GENOMIC DNA]</scope>
    <source>
        <strain evidence="2 3">A32-1</strain>
    </source>
</reference>
<keyword evidence="1" id="KW-1133">Transmembrane helix</keyword>
<keyword evidence="3" id="KW-1185">Reference proteome</keyword>
<protein>
    <submittedName>
        <fullName evidence="2">Uncharacterized protein</fullName>
    </submittedName>
</protein>
<evidence type="ECO:0000256" key="1">
    <source>
        <dbReference type="SAM" id="Phobius"/>
    </source>
</evidence>
<accession>A0A7S8MZ38</accession>
<evidence type="ECO:0000313" key="3">
    <source>
        <dbReference type="Proteomes" id="UP000594480"/>
    </source>
</evidence>
<sequence>MTIVTEPQGWVLIGLFTTIMLGGMTVMTTLLMRSMTASIDGLRGEMNGLRGEMNGRFDGLRGEMNGRFDAMATRIDHLDRDVAALSRRVWGEPSGE</sequence>
<dbReference type="Proteomes" id="UP000594480">
    <property type="component" value="Chromosome"/>
</dbReference>
<dbReference type="AlphaFoldDB" id="A0A7S8MZ38"/>